<evidence type="ECO:0000256" key="2">
    <source>
        <dbReference type="SAM" id="MobiDB-lite"/>
    </source>
</evidence>
<dbReference type="RefSeq" id="WP_123956754.1">
    <property type="nucleotide sequence ID" value="NZ_CP015029.1"/>
</dbReference>
<proteinExistence type="predicted"/>
<accession>A0AAE7C197</accession>
<evidence type="ECO:0000313" key="7">
    <source>
        <dbReference type="Proteomes" id="UP000276901"/>
    </source>
</evidence>
<name>A0AAE7C197_9PAST</name>
<reference evidence="6 7" key="2">
    <citation type="submission" date="2018-11" db="EMBL/GenBank/DDBJ databases">
        <title>Genomic Encyclopedia of Type Strains, Phase IV (KMG-IV): sequencing the most valuable type-strain genomes for metagenomic binning, comparative biology and taxonomic classification.</title>
        <authorList>
            <person name="Goeker M."/>
        </authorList>
    </citation>
    <scope>NUCLEOTIDE SEQUENCE [LARGE SCALE GENOMIC DNA]</scope>
    <source>
        <strain evidence="6 7">DSM 25797</strain>
    </source>
</reference>
<feature type="region of interest" description="Disordered" evidence="2">
    <location>
        <begin position="338"/>
        <end position="367"/>
    </location>
</feature>
<keyword evidence="3" id="KW-0732">Signal</keyword>
<feature type="coiled-coil region" evidence="1">
    <location>
        <begin position="20"/>
        <end position="68"/>
    </location>
</feature>
<dbReference type="Pfam" id="PF11738">
    <property type="entry name" value="DUF3298"/>
    <property type="match status" value="1"/>
</dbReference>
<feature type="signal peptide" evidence="3">
    <location>
        <begin position="1"/>
        <end position="18"/>
    </location>
</feature>
<evidence type="ECO:0000313" key="8">
    <source>
        <dbReference type="Proteomes" id="UP000502287"/>
    </source>
</evidence>
<dbReference type="InterPro" id="IPR021729">
    <property type="entry name" value="DUF3298"/>
</dbReference>
<reference evidence="5 8" key="1">
    <citation type="submission" date="2016-03" db="EMBL/GenBank/DDBJ databases">
        <authorList>
            <person name="Hansen M.J."/>
            <person name="Bojesen A.M."/>
            <person name="Planet P."/>
        </authorList>
    </citation>
    <scope>NUCLEOTIDE SEQUENCE [LARGE SCALE GENOMIC DNA]</scope>
    <source>
        <strain evidence="5 8">HPA 21</strain>
    </source>
</reference>
<dbReference type="PROSITE" id="PS51257">
    <property type="entry name" value="PROKAR_LIPOPROTEIN"/>
    <property type="match status" value="1"/>
</dbReference>
<dbReference type="EMBL" id="CP015029">
    <property type="protein sequence ID" value="QIM64065.1"/>
    <property type="molecule type" value="Genomic_DNA"/>
</dbReference>
<dbReference type="EMBL" id="RKQT01000002">
    <property type="protein sequence ID" value="RPE93595.1"/>
    <property type="molecule type" value="Genomic_DNA"/>
</dbReference>
<protein>
    <submittedName>
        <fullName evidence="6">Uncharacterized protein DUF3298</fullName>
    </submittedName>
</protein>
<sequence>MKKSLLAFAIASLFVVTACDNKTKSKLREAEQKMAQLEENYKAVQSSLTMTEKELSQVRETLAIKENELTLLHLEKQHTFPALQVEIIKLFSQKGEVKSPKNEDRRDSSGISVFASTAKTGVKWLDQLLLQSLYHHYLSKEEKDAQGDKQVTEQDVVAFFSEMYNQLASSLKEEQDGMVIGYGESATTYYIGQRNNIVSFSQLFKSYFGEGRGIYQTHYLNIDIAKKALIQLDDLISPQNQSKLEDILWEYFKESRQKMYGTADVFVTRAQFFVPKNFYFSQDGVTFVYPLNSIGIFAEGELEFTASYYELKELINKAYLLGEKDGVEDQPIHKTHSLRQGDGIAEQPINNTHSPNEKDGPMLKSIF</sequence>
<evidence type="ECO:0000313" key="5">
    <source>
        <dbReference type="EMBL" id="QIM64065.1"/>
    </source>
</evidence>
<dbReference type="Gene3D" id="3.30.565.40">
    <property type="entry name" value="Fervidobacterium nodosum Rt17-B1 like"/>
    <property type="match status" value="1"/>
</dbReference>
<keyword evidence="7" id="KW-1185">Reference proteome</keyword>
<dbReference type="Proteomes" id="UP000502287">
    <property type="component" value="Chromosome"/>
</dbReference>
<evidence type="ECO:0000256" key="3">
    <source>
        <dbReference type="SAM" id="SignalP"/>
    </source>
</evidence>
<feature type="domain" description="DUF3298" evidence="4">
    <location>
        <begin position="233"/>
        <end position="305"/>
    </location>
</feature>
<gene>
    <name evidence="5" type="ORF">A4G17_00680</name>
    <name evidence="6" type="ORF">EDC49_1107</name>
</gene>
<evidence type="ECO:0000256" key="1">
    <source>
        <dbReference type="SAM" id="Coils"/>
    </source>
</evidence>
<evidence type="ECO:0000259" key="4">
    <source>
        <dbReference type="Pfam" id="PF11738"/>
    </source>
</evidence>
<dbReference type="Gene3D" id="6.10.250.1080">
    <property type="match status" value="1"/>
</dbReference>
<keyword evidence="1" id="KW-0175">Coiled coil</keyword>
<dbReference type="KEGG" id="fcl:A4G17_00680"/>
<feature type="chain" id="PRO_5042020229" evidence="3">
    <location>
        <begin position="19"/>
        <end position="367"/>
    </location>
</feature>
<dbReference type="Gene3D" id="3.90.640.20">
    <property type="entry name" value="Heat-shock cognate protein, ATPase"/>
    <property type="match status" value="1"/>
</dbReference>
<dbReference type="Proteomes" id="UP000276901">
    <property type="component" value="Unassembled WGS sequence"/>
</dbReference>
<dbReference type="InterPro" id="IPR037126">
    <property type="entry name" value="PdaC/RsiV-like_sf"/>
</dbReference>
<dbReference type="AlphaFoldDB" id="A0AAE7C197"/>
<evidence type="ECO:0000313" key="6">
    <source>
        <dbReference type="EMBL" id="RPE93595.1"/>
    </source>
</evidence>
<organism evidence="5 8">
    <name type="scientific">Frederiksenia canicola</name>
    <dbReference type="NCBI Taxonomy" id="123824"/>
    <lineage>
        <taxon>Bacteria</taxon>
        <taxon>Pseudomonadati</taxon>
        <taxon>Pseudomonadota</taxon>
        <taxon>Gammaproteobacteria</taxon>
        <taxon>Pasteurellales</taxon>
        <taxon>Pasteurellaceae</taxon>
        <taxon>Frederiksenia</taxon>
    </lineage>
</organism>